<keyword evidence="2" id="KW-1185">Reference proteome</keyword>
<organism evidence="1 2">
    <name type="scientific">Dreissena polymorpha</name>
    <name type="common">Zebra mussel</name>
    <name type="synonym">Mytilus polymorpha</name>
    <dbReference type="NCBI Taxonomy" id="45954"/>
    <lineage>
        <taxon>Eukaryota</taxon>
        <taxon>Metazoa</taxon>
        <taxon>Spiralia</taxon>
        <taxon>Lophotrochozoa</taxon>
        <taxon>Mollusca</taxon>
        <taxon>Bivalvia</taxon>
        <taxon>Autobranchia</taxon>
        <taxon>Heteroconchia</taxon>
        <taxon>Euheterodonta</taxon>
        <taxon>Imparidentia</taxon>
        <taxon>Neoheterodontei</taxon>
        <taxon>Myida</taxon>
        <taxon>Dreissenoidea</taxon>
        <taxon>Dreissenidae</taxon>
        <taxon>Dreissena</taxon>
    </lineage>
</organism>
<sequence length="159" mass="16945">MVSHSPGRMIISCPVLSQSVSPGLKISQLLGKVVIINANSQSPSLTEVTQSNVAKNNIAEFYIAKSNISQPSNGQSVTQSYIAQSNSQSPSLISPSLMVSQSLSLIAFTQSNFQSSVTQSNSLAPSLIVITLSNGQPSVVKRTLIHLLIKFGEDRMKTI</sequence>
<protein>
    <submittedName>
        <fullName evidence="1">Uncharacterized protein</fullName>
    </submittedName>
</protein>
<evidence type="ECO:0000313" key="1">
    <source>
        <dbReference type="EMBL" id="KAH3801493.1"/>
    </source>
</evidence>
<reference evidence="1" key="1">
    <citation type="journal article" date="2019" name="bioRxiv">
        <title>The Genome of the Zebra Mussel, Dreissena polymorpha: A Resource for Invasive Species Research.</title>
        <authorList>
            <person name="McCartney M.A."/>
            <person name="Auch B."/>
            <person name="Kono T."/>
            <person name="Mallez S."/>
            <person name="Zhang Y."/>
            <person name="Obille A."/>
            <person name="Becker A."/>
            <person name="Abrahante J.E."/>
            <person name="Garbe J."/>
            <person name="Badalamenti J.P."/>
            <person name="Herman A."/>
            <person name="Mangelson H."/>
            <person name="Liachko I."/>
            <person name="Sullivan S."/>
            <person name="Sone E.D."/>
            <person name="Koren S."/>
            <person name="Silverstein K.A.T."/>
            <person name="Beckman K.B."/>
            <person name="Gohl D.M."/>
        </authorList>
    </citation>
    <scope>NUCLEOTIDE SEQUENCE</scope>
    <source>
        <strain evidence="1">Duluth1</strain>
        <tissue evidence="1">Whole animal</tissue>
    </source>
</reference>
<dbReference type="EMBL" id="JAIWYP010000007">
    <property type="protein sequence ID" value="KAH3801493.1"/>
    <property type="molecule type" value="Genomic_DNA"/>
</dbReference>
<dbReference type="Proteomes" id="UP000828390">
    <property type="component" value="Unassembled WGS sequence"/>
</dbReference>
<reference evidence="1" key="2">
    <citation type="submission" date="2020-11" db="EMBL/GenBank/DDBJ databases">
        <authorList>
            <person name="McCartney M.A."/>
            <person name="Auch B."/>
            <person name="Kono T."/>
            <person name="Mallez S."/>
            <person name="Becker A."/>
            <person name="Gohl D.M."/>
            <person name="Silverstein K.A.T."/>
            <person name="Koren S."/>
            <person name="Bechman K.B."/>
            <person name="Herman A."/>
            <person name="Abrahante J.E."/>
            <person name="Garbe J."/>
        </authorList>
    </citation>
    <scope>NUCLEOTIDE SEQUENCE</scope>
    <source>
        <strain evidence="1">Duluth1</strain>
        <tissue evidence="1">Whole animal</tissue>
    </source>
</reference>
<dbReference type="AlphaFoldDB" id="A0A9D4FQN3"/>
<name>A0A9D4FQN3_DREPO</name>
<proteinExistence type="predicted"/>
<gene>
    <name evidence="1" type="ORF">DPMN_155145</name>
</gene>
<evidence type="ECO:0000313" key="2">
    <source>
        <dbReference type="Proteomes" id="UP000828390"/>
    </source>
</evidence>
<accession>A0A9D4FQN3</accession>
<comment type="caution">
    <text evidence="1">The sequence shown here is derived from an EMBL/GenBank/DDBJ whole genome shotgun (WGS) entry which is preliminary data.</text>
</comment>